<proteinExistence type="inferred from homology"/>
<gene>
    <name evidence="5" type="ORF">HPP92_027081</name>
</gene>
<dbReference type="Gene3D" id="3.90.79.10">
    <property type="entry name" value="Nucleoside Triphosphate Pyrophosphohydrolase"/>
    <property type="match status" value="1"/>
</dbReference>
<sequence length="365" mass="40715">MMGRMEKATLDMSAGMVFLGGYYSKPKSGGQVRIRFSTEMSSGEKRAFLVKACNLITTSSGENSNVLAPKSTWGLSTSIKGSHDPYPWIPSRESCVLDVEEDEYGGVIVKPEGLPKMADAFATMLQSSLFSWKLKACSKGKKGVWLRLPLDKADLVPIAVKEGFKYHHAEPTYVMLTYWIPEGPNMLPANASHQVGIGGFVLNNSNEVLVVQEKHYRSAEDVWKLPKGFILENEEIFDGAVREVKEETGVSKAVLFVVIICSIYKHAHQVAFQKSDLFFVCLLKPLSTKIAIDEIEIQAAKWMPLAEFVSQPCIQEDGMFKKIVDICIARLRKCYRGLAAHYVISKFDARSSTLYCNVVEPEDYS</sequence>
<dbReference type="PROSITE" id="PS51462">
    <property type="entry name" value="NUDIX"/>
    <property type="match status" value="1"/>
</dbReference>
<dbReference type="PANTHER" id="PTHR13994:SF13">
    <property type="entry name" value="FI03680P"/>
    <property type="match status" value="1"/>
</dbReference>
<evidence type="ECO:0000259" key="4">
    <source>
        <dbReference type="PROSITE" id="PS51462"/>
    </source>
</evidence>
<dbReference type="FunFam" id="3.90.79.10:FF:000015">
    <property type="entry name" value="Nudix hydrolase 8"/>
    <property type="match status" value="1"/>
</dbReference>
<dbReference type="GO" id="GO:0047631">
    <property type="term" value="F:ADP-ribose diphosphatase activity"/>
    <property type="evidence" value="ECO:0007669"/>
    <property type="project" value="TreeGrafter"/>
</dbReference>
<evidence type="ECO:0000313" key="5">
    <source>
        <dbReference type="EMBL" id="KAG0449864.1"/>
    </source>
</evidence>
<dbReference type="InterPro" id="IPR000086">
    <property type="entry name" value="NUDIX_hydrolase_dom"/>
</dbReference>
<dbReference type="SUPFAM" id="SSF55811">
    <property type="entry name" value="Nudix"/>
    <property type="match status" value="1"/>
</dbReference>
<dbReference type="AlphaFoldDB" id="A0A835PD65"/>
<evidence type="ECO:0000313" key="6">
    <source>
        <dbReference type="Proteomes" id="UP000639772"/>
    </source>
</evidence>
<name>A0A835PD65_VANPL</name>
<dbReference type="Proteomes" id="UP000639772">
    <property type="component" value="Unassembled WGS sequence"/>
</dbReference>
<dbReference type="GO" id="GO:0051287">
    <property type="term" value="F:NAD binding"/>
    <property type="evidence" value="ECO:0007669"/>
    <property type="project" value="TreeGrafter"/>
</dbReference>
<dbReference type="Pfam" id="PF18290">
    <property type="entry name" value="Nudix_hydro"/>
    <property type="match status" value="1"/>
</dbReference>
<dbReference type="GO" id="GO:0046872">
    <property type="term" value="F:metal ion binding"/>
    <property type="evidence" value="ECO:0007669"/>
    <property type="project" value="UniProtKB-KW"/>
</dbReference>
<keyword evidence="2" id="KW-0479">Metal-binding</keyword>
<organism evidence="5 6">
    <name type="scientific">Vanilla planifolia</name>
    <name type="common">Vanilla</name>
    <dbReference type="NCBI Taxonomy" id="51239"/>
    <lineage>
        <taxon>Eukaryota</taxon>
        <taxon>Viridiplantae</taxon>
        <taxon>Streptophyta</taxon>
        <taxon>Embryophyta</taxon>
        <taxon>Tracheophyta</taxon>
        <taxon>Spermatophyta</taxon>
        <taxon>Magnoliopsida</taxon>
        <taxon>Liliopsida</taxon>
        <taxon>Asparagales</taxon>
        <taxon>Orchidaceae</taxon>
        <taxon>Vanilloideae</taxon>
        <taxon>Vanilleae</taxon>
        <taxon>Vanilla</taxon>
    </lineage>
</organism>
<comment type="similarity">
    <text evidence="1">Belongs to the Nudix hydrolase family.</text>
</comment>
<dbReference type="PANTHER" id="PTHR13994">
    <property type="entry name" value="NUDIX HYDROLASE RELATED"/>
    <property type="match status" value="1"/>
</dbReference>
<feature type="domain" description="Nudix hydrolase" evidence="4">
    <location>
        <begin position="192"/>
        <end position="326"/>
    </location>
</feature>
<protein>
    <recommendedName>
        <fullName evidence="4">Nudix hydrolase domain-containing protein</fullName>
    </recommendedName>
</protein>
<dbReference type="EMBL" id="JADCNM010000159">
    <property type="protein sequence ID" value="KAG0449864.1"/>
    <property type="molecule type" value="Genomic_DNA"/>
</dbReference>
<dbReference type="CDD" id="cd04670">
    <property type="entry name" value="NUDIX_ASFGF2_Nudt6"/>
    <property type="match status" value="1"/>
</dbReference>
<dbReference type="OrthoDB" id="447842at2759"/>
<evidence type="ECO:0000256" key="3">
    <source>
        <dbReference type="ARBA" id="ARBA00022801"/>
    </source>
</evidence>
<dbReference type="InterPro" id="IPR003293">
    <property type="entry name" value="Nudix_hydrolase6-like"/>
</dbReference>
<dbReference type="GO" id="GO:0035529">
    <property type="term" value="F:NADH pyrophosphatase activity"/>
    <property type="evidence" value="ECO:0007669"/>
    <property type="project" value="TreeGrafter"/>
</dbReference>
<dbReference type="PROSITE" id="PS00893">
    <property type="entry name" value="NUDIX_BOX"/>
    <property type="match status" value="1"/>
</dbReference>
<keyword evidence="3" id="KW-0378">Hydrolase</keyword>
<comment type="caution">
    <text evidence="5">The sequence shown here is derived from an EMBL/GenBank/DDBJ whole genome shotgun (WGS) entry which is preliminary data.</text>
</comment>
<dbReference type="FunFam" id="3.40.630.30:FF:000016">
    <property type="entry name" value="nudix hydrolase 2"/>
    <property type="match status" value="1"/>
</dbReference>
<dbReference type="InterPro" id="IPR020084">
    <property type="entry name" value="NUDIX_hydrolase_CS"/>
</dbReference>
<evidence type="ECO:0000256" key="1">
    <source>
        <dbReference type="ARBA" id="ARBA00005582"/>
    </source>
</evidence>
<dbReference type="InterPro" id="IPR040618">
    <property type="entry name" value="Pre-Nudix"/>
</dbReference>
<accession>A0A835PD65</accession>
<evidence type="ECO:0000256" key="2">
    <source>
        <dbReference type="ARBA" id="ARBA00022723"/>
    </source>
</evidence>
<dbReference type="PRINTS" id="PR01356">
    <property type="entry name" value="GFGPROTEIN"/>
</dbReference>
<reference evidence="5 6" key="1">
    <citation type="journal article" date="2020" name="Nat. Food">
        <title>A phased Vanilla planifolia genome enables genetic improvement of flavour and production.</title>
        <authorList>
            <person name="Hasing T."/>
            <person name="Tang H."/>
            <person name="Brym M."/>
            <person name="Khazi F."/>
            <person name="Huang T."/>
            <person name="Chambers A.H."/>
        </authorList>
    </citation>
    <scope>NUCLEOTIDE SEQUENCE [LARGE SCALE GENOMIC DNA]</scope>
    <source>
        <tissue evidence="5">Leaf</tissue>
    </source>
</reference>
<dbReference type="InterPro" id="IPR015797">
    <property type="entry name" value="NUDIX_hydrolase-like_dom_sf"/>
</dbReference>
<dbReference type="Gene3D" id="3.40.630.30">
    <property type="match status" value="1"/>
</dbReference>
<dbReference type="Pfam" id="PF00293">
    <property type="entry name" value="NUDIX"/>
    <property type="match status" value="1"/>
</dbReference>